<keyword evidence="6" id="KW-1185">Reference proteome</keyword>
<feature type="compositionally biased region" description="Polar residues" evidence="2">
    <location>
        <begin position="1138"/>
        <end position="1150"/>
    </location>
</feature>
<dbReference type="OMA" id="MYNWSLA"/>
<dbReference type="SUPFAM" id="SSF54928">
    <property type="entry name" value="RNA-binding domain, RBD"/>
    <property type="match status" value="1"/>
</dbReference>
<evidence type="ECO:0000259" key="3">
    <source>
        <dbReference type="PROSITE" id="PS50102"/>
    </source>
</evidence>
<feature type="compositionally biased region" description="Pro residues" evidence="2">
    <location>
        <begin position="1619"/>
        <end position="1664"/>
    </location>
</feature>
<feature type="domain" description="RRM" evidence="3">
    <location>
        <begin position="1040"/>
        <end position="1112"/>
    </location>
</feature>
<feature type="compositionally biased region" description="Low complexity" evidence="2">
    <location>
        <begin position="1505"/>
        <end position="1527"/>
    </location>
</feature>
<sequence length="1843" mass="200167">MASEQPFKKRRRYEQLMAEGVAVASSSAVLSSPLRESSQVVAGPDAAENLSASVGVEQPSDRDGGKNNAVVSVGKHQSEKDGLVSDKRIAIARERQSAKVKEEAVSEKKDTTLLEGQGVNLKEEAVIERKDADLREIRGVTVVEEVVRGIIDENVGEHQSVDEGVMSEGKVEEPAVVKVESAGLERPQDVVQGSGEDEKLRKKRNREEIGNFYKAYRRVRICLTQRDDSATFGVKHDLEAAYHSMIELSQGCVSVRRIAAELVPRYVIFCPTALEAAARMTIQLSDWSSSILLKGGKEGEGLAGETAEACFDGLVNIVTAAVNSAFELSSLSAMCSEVCRNIYLYLLRQLDGRDLLNVFNSSGKDEVKSIKHKIPPNGEDIDAIVDSINPEKLGALIISSTVQVFTCDPQGVLTVCFELLRATDADSRKAGQHFLSQIVKFRSNTKVSNASPVEKVQSSAVAITSEVDGSKQSEVEETVVNIDFSSSGPDREEATIADSSLVATVIHSKPELERWLVSAVRHFRRTASNSVIDEALPVLLPLLKSLHTFTPLDLELATLEELDVGPSAEDEEKSRGRPTYRFPRPGEQPAVSWNGTQEFSKEHWDDLDNPSRASESTESNRWGFGPSSQSGYMRGPFSSGPTECSAIPATSPVPGKEEIWRRGKDHTIVSASMELLAQTEKPSPMWDIEGSQPVHPWEGPSGSWGSGRPASRGYEHVPPKEFGSHKSPPGADPWRLRERDSVTNKDGSLREPNDVSPFRNLEVDVPTTWPSMSWHAGGRGPQDKREQSSGSDMNGWNHVREFPNDGSRVEANTVGSSLLPSPQQPLTPRAQKSSPNQCGWFSDGDAVAMDVYAASTHLLVGPINPPISESGIKFHVEKCVTIDSFLRNQDYAVLGFRTVRDAAKAREVLQASIWSKALRIKFIENSTKTSDSAANIVAVGPSCFVWVGGISSQNAKEDLLKDVLGAGLKQPRSVTALVNASAISLEFESSEDAAAVLGHIRQRRREGGGPLLANSKAISDRSIMGSMVQPADIPSPVPNRHLWIGRVDPLICEEELLSAFNHFGDITGWKFLRQSGCCFIDFRSPECAAMAKATLNGTRFGNQCINVEYKNAPAHRNASGPLLNSPPHPPALLHTPPFNGSSSGRSPANPALNQALVNISNKLVNFTGGSMGNFHAGRSRGGRGGGGREAAERVPTNTLWVGLPDMVGPNFMNEAELKSVFNLAATGVGVVTKVRSARTTRGPCRFVEFDRVDAAAVALRAVSGRLDPAIQIEYSNSAISLQHTEHPHPHGHNHGHGGPGHPQSPFMDIRRRGWDYQHEKERPLGTRQREWDKEGEERDSPNRMDFDDGNMASGQGHPGVPPGWGNIREKDLTEEEYHLGSRDQHQRLGRFESSVEYRDDSSSRIDMTTPRHDSSANFQNSNSATVDVGPVVVTESSSMVSQSSSHNVLGRKPIERQSSSSASLIRPPLPPQGATLAPLPMLKHPSRAHLERVPSNNSWSNPMGGVSSSPLGPVSPVTSTPVPKSVLASPLGTPLQYRGPTKLDKSGGRSGPPLLQSPVTPALSALSVSQPLEHLNQPTEQVSSLPEQLSSPLEPVPNALDRVVSTFERANNHVEVVHPPLPPLPPISPPPPPPSETPPPPPSSPPPPPPMPPPPSSPPPPLPSTPHGFSAHASVAGHERRESAAVHVRGAPAVEEHQWRGTLCKSGMQYCQVTAHRQNSTYSSYDRAPFEPTGWPEKLDVTKRADFKSVKSTFQNTPPTQREVCRLIAVPEHRDGFEQFVTYLKQRDRAGVVKLPASDRLWQRMLYILPWSAEICSMLEIPQLPSLCLIGIILPAPPSMAGS</sequence>
<name>A0A2K1IGA7_PHYPA</name>
<dbReference type="EnsemblPlants" id="Pp3c24_10810V3.2">
    <property type="protein sequence ID" value="Pp3c24_10810V3.2"/>
    <property type="gene ID" value="Pp3c24_10810"/>
</dbReference>
<reference evidence="4 6" key="1">
    <citation type="journal article" date="2008" name="Science">
        <title>The Physcomitrella genome reveals evolutionary insights into the conquest of land by plants.</title>
        <authorList>
            <person name="Rensing S."/>
            <person name="Lang D."/>
            <person name="Zimmer A."/>
            <person name="Terry A."/>
            <person name="Salamov A."/>
            <person name="Shapiro H."/>
            <person name="Nishiyama T."/>
            <person name="Perroud P.-F."/>
            <person name="Lindquist E."/>
            <person name="Kamisugi Y."/>
            <person name="Tanahashi T."/>
            <person name="Sakakibara K."/>
            <person name="Fujita T."/>
            <person name="Oishi K."/>
            <person name="Shin-I T."/>
            <person name="Kuroki Y."/>
            <person name="Toyoda A."/>
            <person name="Suzuki Y."/>
            <person name="Hashimoto A."/>
            <person name="Yamaguchi K."/>
            <person name="Sugano A."/>
            <person name="Kohara Y."/>
            <person name="Fujiyama A."/>
            <person name="Anterola A."/>
            <person name="Aoki S."/>
            <person name="Ashton N."/>
            <person name="Barbazuk W.B."/>
            <person name="Barker E."/>
            <person name="Bennetzen J."/>
            <person name="Bezanilla M."/>
            <person name="Blankenship R."/>
            <person name="Cho S.H."/>
            <person name="Dutcher S."/>
            <person name="Estelle M."/>
            <person name="Fawcett J.A."/>
            <person name="Gundlach H."/>
            <person name="Hanada K."/>
            <person name="Heyl A."/>
            <person name="Hicks K.A."/>
            <person name="Hugh J."/>
            <person name="Lohr M."/>
            <person name="Mayer K."/>
            <person name="Melkozernov A."/>
            <person name="Murata T."/>
            <person name="Nelson D."/>
            <person name="Pils B."/>
            <person name="Prigge M."/>
            <person name="Reiss B."/>
            <person name="Renner T."/>
            <person name="Rombauts S."/>
            <person name="Rushton P."/>
            <person name="Sanderfoot A."/>
            <person name="Schween G."/>
            <person name="Shiu S.-H."/>
            <person name="Stueber K."/>
            <person name="Theodoulou F.L."/>
            <person name="Tu H."/>
            <person name="Van de Peer Y."/>
            <person name="Verrier P.J."/>
            <person name="Waters E."/>
            <person name="Wood A."/>
            <person name="Yang L."/>
            <person name="Cove D."/>
            <person name="Cuming A."/>
            <person name="Hasebe M."/>
            <person name="Lucas S."/>
            <person name="Mishler D.B."/>
            <person name="Reski R."/>
            <person name="Grigoriev I."/>
            <person name="Quatrano R.S."/>
            <person name="Boore J.L."/>
        </authorList>
    </citation>
    <scope>NUCLEOTIDE SEQUENCE [LARGE SCALE GENOMIC DNA]</scope>
    <source>
        <strain evidence="5 6">cv. Gransden 2004</strain>
    </source>
</reference>
<feature type="region of interest" description="Disordered" evidence="2">
    <location>
        <begin position="1575"/>
        <end position="1594"/>
    </location>
</feature>
<protein>
    <recommendedName>
        <fullName evidence="3">RRM domain-containing protein</fullName>
    </recommendedName>
</protein>
<dbReference type="PANTHER" id="PTHR21494:SF2">
    <property type="entry name" value="NUCLEIC ACID BINDING PROTEIN"/>
    <property type="match status" value="1"/>
</dbReference>
<dbReference type="FunCoup" id="A0A2K1IGA7">
    <property type="interactions" value="2017"/>
</dbReference>
<dbReference type="EMBL" id="ABEU02000024">
    <property type="protein sequence ID" value="PNR28309.1"/>
    <property type="molecule type" value="Genomic_DNA"/>
</dbReference>
<dbReference type="RefSeq" id="XP_024364143.1">
    <property type="nucleotide sequence ID" value="XM_024508375.2"/>
</dbReference>
<evidence type="ECO:0000256" key="1">
    <source>
        <dbReference type="PROSITE-ProRule" id="PRU00176"/>
    </source>
</evidence>
<feature type="compositionally biased region" description="Basic and acidic residues" evidence="2">
    <location>
        <begin position="713"/>
        <end position="724"/>
    </location>
</feature>
<dbReference type="PaxDb" id="3218-PP1S16_181V6.1"/>
<dbReference type="InterPro" id="IPR052586">
    <property type="entry name" value="ASCC2"/>
</dbReference>
<feature type="compositionally biased region" description="Basic and acidic residues" evidence="2">
    <location>
        <begin position="1308"/>
        <end position="1346"/>
    </location>
</feature>
<dbReference type="SMART" id="SM00360">
    <property type="entry name" value="RRM"/>
    <property type="match status" value="3"/>
</dbReference>
<dbReference type="KEGG" id="ppp:112276741"/>
<dbReference type="InterPro" id="IPR000504">
    <property type="entry name" value="RRM_dom"/>
</dbReference>
<dbReference type="STRING" id="3218.A0A2K1IGA7"/>
<evidence type="ECO:0000313" key="5">
    <source>
        <dbReference type="EnsemblPlants" id="Pp3c24_10810V3.1"/>
    </source>
</evidence>
<dbReference type="Proteomes" id="UP000006727">
    <property type="component" value="Chromosome 24"/>
</dbReference>
<gene>
    <name evidence="5" type="primary">LOC112276741</name>
    <name evidence="4" type="ORF">PHYPA_028901</name>
</gene>
<feature type="region of interest" description="Disordered" evidence="2">
    <location>
        <begin position="1116"/>
        <end position="1150"/>
    </location>
</feature>
<keyword evidence="1" id="KW-0694">RNA-binding</keyword>
<evidence type="ECO:0000313" key="6">
    <source>
        <dbReference type="Proteomes" id="UP000006727"/>
    </source>
</evidence>
<feature type="compositionally biased region" description="Low complexity" evidence="2">
    <location>
        <begin position="1580"/>
        <end position="1594"/>
    </location>
</feature>
<dbReference type="GeneID" id="112276741"/>
<feature type="compositionally biased region" description="Low complexity" evidence="2">
    <location>
        <begin position="816"/>
        <end position="826"/>
    </location>
</feature>
<evidence type="ECO:0000256" key="2">
    <source>
        <dbReference type="SAM" id="MobiDB-lite"/>
    </source>
</evidence>
<feature type="compositionally biased region" description="Polar residues" evidence="2">
    <location>
        <begin position="611"/>
        <end position="631"/>
    </location>
</feature>
<accession>A0A2K1IGA7</accession>
<feature type="compositionally biased region" description="Basic and acidic residues" evidence="2">
    <location>
        <begin position="1392"/>
        <end position="1414"/>
    </location>
</feature>
<dbReference type="CDD" id="cd00590">
    <property type="entry name" value="RRM_SF"/>
    <property type="match status" value="1"/>
</dbReference>
<reference evidence="5" key="3">
    <citation type="submission" date="2020-12" db="UniProtKB">
        <authorList>
            <consortium name="EnsemblPlants"/>
        </authorList>
    </citation>
    <scope>IDENTIFICATION</scope>
</reference>
<organism evidence="4">
    <name type="scientific">Physcomitrium patens</name>
    <name type="common">Spreading-leaved earth moss</name>
    <name type="synonym">Physcomitrella patens</name>
    <dbReference type="NCBI Taxonomy" id="3218"/>
    <lineage>
        <taxon>Eukaryota</taxon>
        <taxon>Viridiplantae</taxon>
        <taxon>Streptophyta</taxon>
        <taxon>Embryophyta</taxon>
        <taxon>Bryophyta</taxon>
        <taxon>Bryophytina</taxon>
        <taxon>Bryopsida</taxon>
        <taxon>Funariidae</taxon>
        <taxon>Funariales</taxon>
        <taxon>Funariaceae</taxon>
        <taxon>Physcomitrium</taxon>
    </lineage>
</organism>
<evidence type="ECO:0000313" key="4">
    <source>
        <dbReference type="EMBL" id="PNR28309.1"/>
    </source>
</evidence>
<dbReference type="GO" id="GO:0003723">
    <property type="term" value="F:RNA binding"/>
    <property type="evidence" value="ECO:0007669"/>
    <property type="project" value="UniProtKB-UniRule"/>
</dbReference>
<feature type="region of interest" description="Disordered" evidence="2">
    <location>
        <begin position="1392"/>
        <end position="1423"/>
    </location>
</feature>
<feature type="region of interest" description="Disordered" evidence="2">
    <location>
        <begin position="1491"/>
        <end position="1559"/>
    </location>
</feature>
<dbReference type="PANTHER" id="PTHR21494">
    <property type="entry name" value="ACTIVATING SIGNAL COINTEGRATOR 1 COMPLEX SUBUNIT 2 ASC-1 COMPLEX SUBUNIT P100"/>
    <property type="match status" value="1"/>
</dbReference>
<dbReference type="PROSITE" id="PS50102">
    <property type="entry name" value="RRM"/>
    <property type="match status" value="2"/>
</dbReference>
<feature type="compositionally biased region" description="Low complexity" evidence="2">
    <location>
        <begin position="1437"/>
        <end position="1448"/>
    </location>
</feature>
<reference evidence="4 6" key="2">
    <citation type="journal article" date="2018" name="Plant J.">
        <title>The Physcomitrella patens chromosome-scale assembly reveals moss genome structure and evolution.</title>
        <authorList>
            <person name="Lang D."/>
            <person name="Ullrich K.K."/>
            <person name="Murat F."/>
            <person name="Fuchs J."/>
            <person name="Jenkins J."/>
            <person name="Haas F.B."/>
            <person name="Piednoel M."/>
            <person name="Gundlach H."/>
            <person name="Van Bel M."/>
            <person name="Meyberg R."/>
            <person name="Vives C."/>
            <person name="Morata J."/>
            <person name="Symeonidi A."/>
            <person name="Hiss M."/>
            <person name="Muchero W."/>
            <person name="Kamisugi Y."/>
            <person name="Saleh O."/>
            <person name="Blanc G."/>
            <person name="Decker E.L."/>
            <person name="van Gessel N."/>
            <person name="Grimwood J."/>
            <person name="Hayes R.D."/>
            <person name="Graham S.W."/>
            <person name="Gunter L.E."/>
            <person name="McDaniel S.F."/>
            <person name="Hoernstein S.N.W."/>
            <person name="Larsson A."/>
            <person name="Li F.W."/>
            <person name="Perroud P.F."/>
            <person name="Phillips J."/>
            <person name="Ranjan P."/>
            <person name="Rokshar D.S."/>
            <person name="Rothfels C.J."/>
            <person name="Schneider L."/>
            <person name="Shu S."/>
            <person name="Stevenson D.W."/>
            <person name="Thummler F."/>
            <person name="Tillich M."/>
            <person name="Villarreal Aguilar J.C."/>
            <person name="Widiez T."/>
            <person name="Wong G.K."/>
            <person name="Wymore A."/>
            <person name="Zhang Y."/>
            <person name="Zimmer A.D."/>
            <person name="Quatrano R.S."/>
            <person name="Mayer K.F.X."/>
            <person name="Goodstein D."/>
            <person name="Casacuberta J.M."/>
            <person name="Vandepoele K."/>
            <person name="Reski R."/>
            <person name="Cuming A.C."/>
            <person name="Tuskan G.A."/>
            <person name="Maumus F."/>
            <person name="Salse J."/>
            <person name="Schmutz J."/>
            <person name="Rensing S.A."/>
        </authorList>
    </citation>
    <scope>NUCLEOTIDE SEQUENCE [LARGE SCALE GENOMIC DNA]</scope>
    <source>
        <strain evidence="5 6">cv. Gransden 2004</strain>
    </source>
</reference>
<proteinExistence type="predicted"/>
<dbReference type="InterPro" id="IPR035979">
    <property type="entry name" value="RBD_domain_sf"/>
</dbReference>
<dbReference type="GO" id="GO:0043130">
    <property type="term" value="F:ubiquitin binding"/>
    <property type="evidence" value="ECO:0000318"/>
    <property type="project" value="GO_Central"/>
</dbReference>
<dbReference type="Pfam" id="PF07744">
    <property type="entry name" value="SPOC"/>
    <property type="match status" value="1"/>
</dbReference>
<dbReference type="Gene3D" id="3.30.70.330">
    <property type="match status" value="2"/>
</dbReference>
<dbReference type="Pfam" id="PF00076">
    <property type="entry name" value="RRM_1"/>
    <property type="match status" value="1"/>
</dbReference>
<feature type="region of interest" description="Disordered" evidence="2">
    <location>
        <begin position="1283"/>
        <end position="1367"/>
    </location>
</feature>
<dbReference type="CDD" id="cd21546">
    <property type="entry name" value="SPOC_FPA-like"/>
    <property type="match status" value="1"/>
</dbReference>
<feature type="region of interest" description="Disordered" evidence="2">
    <location>
        <begin position="768"/>
        <end position="836"/>
    </location>
</feature>
<dbReference type="InterPro" id="IPR012677">
    <property type="entry name" value="Nucleotide-bd_a/b_plait_sf"/>
</dbReference>
<feature type="region of interest" description="Disordered" evidence="2">
    <location>
        <begin position="688"/>
        <end position="736"/>
    </location>
</feature>
<feature type="compositionally biased region" description="Low complexity" evidence="2">
    <location>
        <begin position="699"/>
        <end position="712"/>
    </location>
</feature>
<dbReference type="OrthoDB" id="5577209at2759"/>
<feature type="region of interest" description="Disordered" evidence="2">
    <location>
        <begin position="27"/>
        <end position="82"/>
    </location>
</feature>
<dbReference type="InterPro" id="IPR012921">
    <property type="entry name" value="SPOC_C"/>
</dbReference>
<feature type="domain" description="RRM" evidence="3">
    <location>
        <begin position="1197"/>
        <end position="1277"/>
    </location>
</feature>
<feature type="region of interest" description="Disordered" evidence="2">
    <location>
        <begin position="563"/>
        <end position="657"/>
    </location>
</feature>
<feature type="region of interest" description="Disordered" evidence="2">
    <location>
        <begin position="1616"/>
        <end position="1689"/>
    </location>
</feature>
<dbReference type="Gramene" id="Pp3c24_10810V3.1">
    <property type="protein sequence ID" value="Pp3c24_10810V3.1"/>
    <property type="gene ID" value="Pp3c24_10810"/>
</dbReference>
<dbReference type="Gramene" id="Pp3c24_10810V3.2">
    <property type="protein sequence ID" value="Pp3c24_10810V3.2"/>
    <property type="gene ID" value="Pp3c24_10810"/>
</dbReference>
<feature type="region of interest" description="Disordered" evidence="2">
    <location>
        <begin position="1437"/>
        <end position="1479"/>
    </location>
</feature>
<dbReference type="EnsemblPlants" id="Pp3c24_10810V3.1">
    <property type="protein sequence ID" value="Pp3c24_10810V3.1"/>
    <property type="gene ID" value="Pp3c24_10810"/>
</dbReference>